<evidence type="ECO:0000256" key="5">
    <source>
        <dbReference type="SAM" id="SignalP"/>
    </source>
</evidence>
<dbReference type="Pfam" id="PF01497">
    <property type="entry name" value="Peripla_BP_2"/>
    <property type="match status" value="1"/>
</dbReference>
<accession>A0ABS6G0R2</accession>
<keyword evidence="3" id="KW-0813">Transport</keyword>
<dbReference type="PROSITE" id="PS51257">
    <property type="entry name" value="PROKAR_LIPOPROTEIN"/>
    <property type="match status" value="1"/>
</dbReference>
<comment type="subcellular location">
    <subcellularLocation>
        <location evidence="1">Cell envelope</location>
    </subcellularLocation>
</comment>
<evidence type="ECO:0000256" key="4">
    <source>
        <dbReference type="ARBA" id="ARBA00022729"/>
    </source>
</evidence>
<reference evidence="7 8" key="1">
    <citation type="submission" date="2021-06" db="EMBL/GenBank/DDBJ databases">
        <authorList>
            <person name="Sun Q."/>
            <person name="Li D."/>
        </authorList>
    </citation>
    <scope>NUCLEOTIDE SEQUENCE [LARGE SCALE GENOMIC DNA]</scope>
    <source>
        <strain evidence="7 8">MSJ-5</strain>
    </source>
</reference>
<keyword evidence="8" id="KW-1185">Reference proteome</keyword>
<protein>
    <submittedName>
        <fullName evidence="7">ABC transporter substrate-binding protein</fullName>
    </submittedName>
</protein>
<feature type="domain" description="Fe/B12 periplasmic-binding" evidence="6">
    <location>
        <begin position="62"/>
        <end position="319"/>
    </location>
</feature>
<name>A0ABS6G0R2_9FIRM</name>
<dbReference type="RefSeq" id="WP_216415419.1">
    <property type="nucleotide sequence ID" value="NZ_JAHLQK010000002.1"/>
</dbReference>
<dbReference type="InterPro" id="IPR051313">
    <property type="entry name" value="Bact_iron-sidero_bind"/>
</dbReference>
<dbReference type="PROSITE" id="PS50983">
    <property type="entry name" value="FE_B12_PBP"/>
    <property type="match status" value="1"/>
</dbReference>
<keyword evidence="4 5" id="KW-0732">Signal</keyword>
<evidence type="ECO:0000256" key="2">
    <source>
        <dbReference type="ARBA" id="ARBA00008814"/>
    </source>
</evidence>
<organism evidence="7 8">
    <name type="scientific">Alkaliphilus flagellatus</name>
    <dbReference type="NCBI Taxonomy" id="2841507"/>
    <lineage>
        <taxon>Bacteria</taxon>
        <taxon>Bacillati</taxon>
        <taxon>Bacillota</taxon>
        <taxon>Clostridia</taxon>
        <taxon>Peptostreptococcales</taxon>
        <taxon>Natronincolaceae</taxon>
        <taxon>Alkaliphilus</taxon>
    </lineage>
</organism>
<proteinExistence type="inferred from homology"/>
<dbReference type="PANTHER" id="PTHR30532">
    <property type="entry name" value="IRON III DICITRATE-BINDING PERIPLASMIC PROTEIN"/>
    <property type="match status" value="1"/>
</dbReference>
<evidence type="ECO:0000259" key="6">
    <source>
        <dbReference type="PROSITE" id="PS50983"/>
    </source>
</evidence>
<dbReference type="EMBL" id="JAHLQK010000002">
    <property type="protein sequence ID" value="MBU5675929.1"/>
    <property type="molecule type" value="Genomic_DNA"/>
</dbReference>
<evidence type="ECO:0000313" key="8">
    <source>
        <dbReference type="Proteomes" id="UP000779508"/>
    </source>
</evidence>
<gene>
    <name evidence="7" type="ORF">KQI88_05835</name>
</gene>
<comment type="similarity">
    <text evidence="2">Belongs to the bacterial solute-binding protein 8 family.</text>
</comment>
<dbReference type="PANTHER" id="PTHR30532:SF29">
    <property type="entry name" value="FE(3+) DICITRATE-BINDING PERIPLASMIC PROTEIN"/>
    <property type="match status" value="1"/>
</dbReference>
<feature type="signal peptide" evidence="5">
    <location>
        <begin position="1"/>
        <end position="24"/>
    </location>
</feature>
<sequence length="320" mass="35765">MKKFMTLFFAVLITSIFVVGCSNTAPQSNNEPAISDENIPDNATRIVSTVMGDIEVPANPERVVVNWYIGDVFALRLNVVGHNAWDQETMPFYDKFASSTKIENWEPEDVMALNPDLIVTYNEEDFEKFKKIAPVLVIPESGISSLERIQLLGDATGKSAEAEAAIKAFETKLADAKKILNSDAFNGKTFSIMEDWGASGEWSGIYYETGSRGGTLVYEYLKLDYPDKLKKLIEESGAGRGHLSYEVAHEYFGDYILWCRQEGKESEYAKTDLWKSIPAVAEGRLVEIPGKYQGLFFYSDVTSLTAQLDYMVNALNSLTK</sequence>
<dbReference type="InterPro" id="IPR002491">
    <property type="entry name" value="ABC_transptr_periplasmic_BD"/>
</dbReference>
<evidence type="ECO:0000256" key="3">
    <source>
        <dbReference type="ARBA" id="ARBA00022448"/>
    </source>
</evidence>
<evidence type="ECO:0000256" key="1">
    <source>
        <dbReference type="ARBA" id="ARBA00004196"/>
    </source>
</evidence>
<comment type="caution">
    <text evidence="7">The sequence shown here is derived from an EMBL/GenBank/DDBJ whole genome shotgun (WGS) entry which is preliminary data.</text>
</comment>
<dbReference type="Proteomes" id="UP000779508">
    <property type="component" value="Unassembled WGS sequence"/>
</dbReference>
<evidence type="ECO:0000313" key="7">
    <source>
        <dbReference type="EMBL" id="MBU5675929.1"/>
    </source>
</evidence>
<feature type="chain" id="PRO_5047016257" evidence="5">
    <location>
        <begin position="25"/>
        <end position="320"/>
    </location>
</feature>